<dbReference type="Proteomes" id="UP000092445">
    <property type="component" value="Unassembled WGS sequence"/>
</dbReference>
<accession>A0A1B0A0Q1</accession>
<name>A0A1B0A0Q1_GLOPL</name>
<evidence type="ECO:0000313" key="2">
    <source>
        <dbReference type="Proteomes" id="UP000092445"/>
    </source>
</evidence>
<protein>
    <submittedName>
        <fullName evidence="1">Uncharacterized protein</fullName>
    </submittedName>
</protein>
<reference evidence="2" key="1">
    <citation type="submission" date="2014-03" db="EMBL/GenBank/DDBJ databases">
        <authorList>
            <person name="Aksoy S."/>
            <person name="Warren W."/>
            <person name="Wilson R.K."/>
        </authorList>
    </citation>
    <scope>NUCLEOTIDE SEQUENCE [LARGE SCALE GENOMIC DNA]</scope>
    <source>
        <strain evidence="2">IAEA</strain>
    </source>
</reference>
<dbReference type="VEuPathDB" id="VectorBase:GPAI030846"/>
<keyword evidence="2" id="KW-1185">Reference proteome</keyword>
<sequence length="118" mass="13500">MWFTTTCRDMYLMAVCAMQLVDSVEIFDVMRFISNRTMSALQISIHITSECPKMIYTHEFGDGKRIFSDVHCGGVGYCGSLCTTFLRLLYVAFYLFGLLSTTSGHRDYIFEILDLFGL</sequence>
<reference evidence="1" key="2">
    <citation type="submission" date="2020-05" db="UniProtKB">
        <authorList>
            <consortium name="EnsemblMetazoa"/>
        </authorList>
    </citation>
    <scope>IDENTIFICATION</scope>
    <source>
        <strain evidence="1">IAEA</strain>
    </source>
</reference>
<evidence type="ECO:0000313" key="1">
    <source>
        <dbReference type="EnsemblMetazoa" id="GPAI030846-PA"/>
    </source>
</evidence>
<organism evidence="1 2">
    <name type="scientific">Glossina pallidipes</name>
    <name type="common">Tsetse fly</name>
    <dbReference type="NCBI Taxonomy" id="7398"/>
    <lineage>
        <taxon>Eukaryota</taxon>
        <taxon>Metazoa</taxon>
        <taxon>Ecdysozoa</taxon>
        <taxon>Arthropoda</taxon>
        <taxon>Hexapoda</taxon>
        <taxon>Insecta</taxon>
        <taxon>Pterygota</taxon>
        <taxon>Neoptera</taxon>
        <taxon>Endopterygota</taxon>
        <taxon>Diptera</taxon>
        <taxon>Brachycera</taxon>
        <taxon>Muscomorpha</taxon>
        <taxon>Hippoboscoidea</taxon>
        <taxon>Glossinidae</taxon>
        <taxon>Glossina</taxon>
    </lineage>
</organism>
<dbReference type="AlphaFoldDB" id="A0A1B0A0Q1"/>
<dbReference type="EnsemblMetazoa" id="GPAI030846-RA">
    <property type="protein sequence ID" value="GPAI030846-PA"/>
    <property type="gene ID" value="GPAI030846"/>
</dbReference>
<proteinExistence type="predicted"/>